<evidence type="ECO:0000256" key="1">
    <source>
        <dbReference type="SAM" id="MobiDB-lite"/>
    </source>
</evidence>
<proteinExistence type="predicted"/>
<keyword evidence="3" id="KW-1185">Reference proteome</keyword>
<evidence type="ECO:0000313" key="2">
    <source>
        <dbReference type="EMBL" id="CAB1437986.1"/>
    </source>
</evidence>
<name>A0A9N7UX54_PLEPL</name>
<feature type="region of interest" description="Disordered" evidence="1">
    <location>
        <begin position="33"/>
        <end position="57"/>
    </location>
</feature>
<evidence type="ECO:0000313" key="3">
    <source>
        <dbReference type="Proteomes" id="UP001153269"/>
    </source>
</evidence>
<sequence length="310" mass="32714">MTAPQLQHHFTKGKGAGPAALHTEALERNLVSHGSAGQEVRGSGGQEAVEDGGDLPRPVHHLEAMTGTGLLCTEAIEAAAEPVAAHISYCMAERDPQDHINQTRLLEMMLGLVVYYLWARVVQHVQPTGARRKSGRFQSPPRPCRLLVAAGAEEQPVLSWFSRLSWLAGSGAAAVESATKYAELCSQLLGRHAQVGAAGRRSGGRCNGRSSAALSGTEGRALEERGAPAPCALSSRSILLCSPLLLLLSHPHTGRTQYSEGHVELRVGLRGLPCGVYRALRAPCPAVSSLLLGRDLSASASPRLRLSAAG</sequence>
<reference evidence="2" key="1">
    <citation type="submission" date="2020-03" db="EMBL/GenBank/DDBJ databases">
        <authorList>
            <person name="Weist P."/>
        </authorList>
    </citation>
    <scope>NUCLEOTIDE SEQUENCE</scope>
</reference>
<protein>
    <submittedName>
        <fullName evidence="2">Uncharacterized protein</fullName>
    </submittedName>
</protein>
<gene>
    <name evidence="2" type="ORF">PLEPLA_LOCUS25958</name>
</gene>
<dbReference type="AlphaFoldDB" id="A0A9N7UX54"/>
<dbReference type="EMBL" id="CADEAL010002095">
    <property type="protein sequence ID" value="CAB1437986.1"/>
    <property type="molecule type" value="Genomic_DNA"/>
</dbReference>
<comment type="caution">
    <text evidence="2">The sequence shown here is derived from an EMBL/GenBank/DDBJ whole genome shotgun (WGS) entry which is preliminary data.</text>
</comment>
<dbReference type="Proteomes" id="UP001153269">
    <property type="component" value="Unassembled WGS sequence"/>
</dbReference>
<accession>A0A9N7UX54</accession>
<organism evidence="2 3">
    <name type="scientific">Pleuronectes platessa</name>
    <name type="common">European plaice</name>
    <dbReference type="NCBI Taxonomy" id="8262"/>
    <lineage>
        <taxon>Eukaryota</taxon>
        <taxon>Metazoa</taxon>
        <taxon>Chordata</taxon>
        <taxon>Craniata</taxon>
        <taxon>Vertebrata</taxon>
        <taxon>Euteleostomi</taxon>
        <taxon>Actinopterygii</taxon>
        <taxon>Neopterygii</taxon>
        <taxon>Teleostei</taxon>
        <taxon>Neoteleostei</taxon>
        <taxon>Acanthomorphata</taxon>
        <taxon>Carangaria</taxon>
        <taxon>Pleuronectiformes</taxon>
        <taxon>Pleuronectoidei</taxon>
        <taxon>Pleuronectidae</taxon>
        <taxon>Pleuronectes</taxon>
    </lineage>
</organism>